<dbReference type="Proteomes" id="UP000245812">
    <property type="component" value="Unassembled WGS sequence"/>
</dbReference>
<dbReference type="AlphaFoldDB" id="A0A316HN17"/>
<sequence>MSGNENGGAIGETAKAVAELAKSVPIYQDAIQPAAKEAGKSLHLVTRAVNAALTPVEGLVWGVERIRDFVRERVAAKLENVPPEEVQQPKPHIAVPAIEALRYTGAESELSELYANLLATSMDKATAYRAHPGFVDMIKNMSPDEAKLMRFLATSGNQPLVNIKLVVNDQGHFRITHRHISLIGIKAGCQYPPLAANYLDNLVRLGLIAIPERYLTRDEVYTEIEEFPQIKQIREDLGKQQGCRVEIDRLSVELTDLGKQFIRACVIDKAAQERS</sequence>
<evidence type="ECO:0000313" key="2">
    <source>
        <dbReference type="Proteomes" id="UP000245812"/>
    </source>
</evidence>
<dbReference type="RefSeq" id="WP_109724725.1">
    <property type="nucleotide sequence ID" value="NZ_MSZV01000019.1"/>
</dbReference>
<organism evidence="1 2">
    <name type="scientific">Fulvimonas soli</name>
    <dbReference type="NCBI Taxonomy" id="155197"/>
    <lineage>
        <taxon>Bacteria</taxon>
        <taxon>Pseudomonadati</taxon>
        <taxon>Pseudomonadota</taxon>
        <taxon>Gammaproteobacteria</taxon>
        <taxon>Lysobacterales</taxon>
        <taxon>Rhodanobacteraceae</taxon>
        <taxon>Fulvimonas</taxon>
    </lineage>
</organism>
<accession>A0A316HN17</accession>
<reference evidence="1 2" key="1">
    <citation type="submission" date="2018-05" db="EMBL/GenBank/DDBJ databases">
        <title>Genomic Encyclopedia of Type Strains, Phase IV (KMG-IV): sequencing the most valuable type-strain genomes for metagenomic binning, comparative biology and taxonomic classification.</title>
        <authorList>
            <person name="Goeker M."/>
        </authorList>
    </citation>
    <scope>NUCLEOTIDE SEQUENCE [LARGE SCALE GENOMIC DNA]</scope>
    <source>
        <strain evidence="1 2">DSM 14263</strain>
    </source>
</reference>
<proteinExistence type="predicted"/>
<gene>
    <name evidence="1" type="ORF">C7456_11738</name>
</gene>
<dbReference type="Pfam" id="PF14337">
    <property type="entry name" value="Abi_alpha"/>
    <property type="match status" value="1"/>
</dbReference>
<evidence type="ECO:0000313" key="1">
    <source>
        <dbReference type="EMBL" id="PWK82131.1"/>
    </source>
</evidence>
<protein>
    <submittedName>
        <fullName evidence="1">Uncharacterized protein DUF4393</fullName>
    </submittedName>
</protein>
<dbReference type="Gene3D" id="3.30.110.190">
    <property type="match status" value="1"/>
</dbReference>
<comment type="caution">
    <text evidence="1">The sequence shown here is derived from an EMBL/GenBank/DDBJ whole genome shotgun (WGS) entry which is preliminary data.</text>
</comment>
<dbReference type="InterPro" id="IPR025506">
    <property type="entry name" value="Abi_alpha"/>
</dbReference>
<name>A0A316HN17_9GAMM</name>
<dbReference type="EMBL" id="QGHC01000017">
    <property type="protein sequence ID" value="PWK82131.1"/>
    <property type="molecule type" value="Genomic_DNA"/>
</dbReference>
<dbReference type="OrthoDB" id="1347735at2"/>
<keyword evidence="2" id="KW-1185">Reference proteome</keyword>